<accession>A0A518H634</accession>
<dbReference type="EMBL" id="CP036426">
    <property type="protein sequence ID" value="QDV36278.1"/>
    <property type="molecule type" value="Genomic_DNA"/>
</dbReference>
<reference evidence="3 4" key="1">
    <citation type="submission" date="2019-02" db="EMBL/GenBank/DDBJ databases">
        <title>Deep-cultivation of Planctomycetes and their phenomic and genomic characterization uncovers novel biology.</title>
        <authorList>
            <person name="Wiegand S."/>
            <person name="Jogler M."/>
            <person name="Boedeker C."/>
            <person name="Pinto D."/>
            <person name="Vollmers J."/>
            <person name="Rivas-Marin E."/>
            <person name="Kohn T."/>
            <person name="Peeters S.H."/>
            <person name="Heuer A."/>
            <person name="Rast P."/>
            <person name="Oberbeckmann S."/>
            <person name="Bunk B."/>
            <person name="Jeske O."/>
            <person name="Meyerdierks A."/>
            <person name="Storesund J.E."/>
            <person name="Kallscheuer N."/>
            <person name="Luecker S."/>
            <person name="Lage O.M."/>
            <person name="Pohl T."/>
            <person name="Merkel B.J."/>
            <person name="Hornburger P."/>
            <person name="Mueller R.-W."/>
            <person name="Bruemmer F."/>
            <person name="Labrenz M."/>
            <person name="Spormann A.M."/>
            <person name="Op den Camp H."/>
            <person name="Overmann J."/>
            <person name="Amann R."/>
            <person name="Jetten M.S.M."/>
            <person name="Mascher T."/>
            <person name="Medema M.H."/>
            <person name="Devos D.P."/>
            <person name="Kaster A.-K."/>
            <person name="Ovreas L."/>
            <person name="Rohde M."/>
            <person name="Galperin M.Y."/>
            <person name="Jogler C."/>
        </authorList>
    </citation>
    <scope>NUCLEOTIDE SEQUENCE [LARGE SCALE GENOMIC DNA]</scope>
    <source>
        <strain evidence="3 4">ElP</strain>
    </source>
</reference>
<sequence>MTVFQFAEGLSDRRAADAVRGRIDWKYALGLGLDDPGFDASVLCEFRARLVAGSAEGRLLDALLDLCRGRGWLKTRGRQRTDATHVLARVRNLDRLECVVETMRHVLNSLAAADPEWLRRQARAEWVERYGRRAEESRLPDSEEGRRALAREVGKDGHALLAAAYDAGAPPSVARSPAVETLRRVWVQHFLVEAGGLRWRAEGDGIPPSAASINSPHDSEARYGKKRSTIWVGYKAHLTETCDDESPHLVVQVTTAPAPAADGDALAGIYEQLGRKDSLPGKHLADTGYIDAELLVSSRRDHGVELIGPTRPDYGWQALAGGGFTASDFAIDWEGSRATCPEGRVSSGWTPAVERDHTEVVHIKFSRKDCKPCPARERCTGAARRSLTIRAREPFEALRAARAREETEEYRADYAHRAGIEGTISQAVRVAGLRRSRYAGRAKTHLQHLATAAAIDILRVVDWLAEAPREATRTCAFVRLITAAVPA</sequence>
<dbReference type="NCBIfam" id="NF033551">
    <property type="entry name" value="transpos_IS1182"/>
    <property type="match status" value="1"/>
</dbReference>
<dbReference type="Pfam" id="PF13751">
    <property type="entry name" value="DDE_Tnp_1_6"/>
    <property type="match status" value="1"/>
</dbReference>
<dbReference type="PANTHER" id="PTHR35604:SF2">
    <property type="entry name" value="TRANSPOSASE INSH FOR INSERTION SEQUENCE ELEMENT IS5A-RELATED"/>
    <property type="match status" value="1"/>
</dbReference>
<dbReference type="Pfam" id="PF05598">
    <property type="entry name" value="DUF772"/>
    <property type="match status" value="1"/>
</dbReference>
<evidence type="ECO:0008006" key="5">
    <source>
        <dbReference type="Google" id="ProtNLM"/>
    </source>
</evidence>
<name>A0A518H634_9BACT</name>
<gene>
    <name evidence="3" type="ORF">ElP_41970</name>
</gene>
<evidence type="ECO:0000259" key="1">
    <source>
        <dbReference type="Pfam" id="PF05598"/>
    </source>
</evidence>
<protein>
    <recommendedName>
        <fullName evidence="5">Transposase DDE domain protein</fullName>
    </recommendedName>
</protein>
<dbReference type="InterPro" id="IPR025668">
    <property type="entry name" value="Tnp_DDE_dom"/>
</dbReference>
<dbReference type="InterPro" id="IPR008490">
    <property type="entry name" value="Transposase_InsH_N"/>
</dbReference>
<dbReference type="Proteomes" id="UP000317835">
    <property type="component" value="Chromosome"/>
</dbReference>
<dbReference type="InterPro" id="IPR047629">
    <property type="entry name" value="IS1182_transpos"/>
</dbReference>
<proteinExistence type="predicted"/>
<evidence type="ECO:0000259" key="2">
    <source>
        <dbReference type="Pfam" id="PF13751"/>
    </source>
</evidence>
<dbReference type="PANTHER" id="PTHR35604">
    <property type="entry name" value="TRANSPOSASE INSH FOR INSERTION SEQUENCE ELEMENT IS5A-RELATED"/>
    <property type="match status" value="1"/>
</dbReference>
<keyword evidence="4" id="KW-1185">Reference proteome</keyword>
<feature type="domain" description="Transposase DDE" evidence="2">
    <location>
        <begin position="339"/>
        <end position="460"/>
    </location>
</feature>
<evidence type="ECO:0000313" key="3">
    <source>
        <dbReference type="EMBL" id="QDV36278.1"/>
    </source>
</evidence>
<dbReference type="KEGG" id="tpla:ElP_41970"/>
<feature type="domain" description="Transposase InsH N-terminal" evidence="1">
    <location>
        <begin position="1"/>
        <end position="49"/>
    </location>
</feature>
<organism evidence="3 4">
    <name type="scientific">Tautonia plasticadhaerens</name>
    <dbReference type="NCBI Taxonomy" id="2527974"/>
    <lineage>
        <taxon>Bacteria</taxon>
        <taxon>Pseudomonadati</taxon>
        <taxon>Planctomycetota</taxon>
        <taxon>Planctomycetia</taxon>
        <taxon>Isosphaerales</taxon>
        <taxon>Isosphaeraceae</taxon>
        <taxon>Tautonia</taxon>
    </lineage>
</organism>
<dbReference type="AlphaFoldDB" id="A0A518H634"/>
<evidence type="ECO:0000313" key="4">
    <source>
        <dbReference type="Proteomes" id="UP000317835"/>
    </source>
</evidence>